<accession>A0A1M5XCY1</accession>
<reference evidence="6 7" key="1">
    <citation type="submission" date="2016-11" db="EMBL/GenBank/DDBJ databases">
        <authorList>
            <person name="Jaros S."/>
            <person name="Januszkiewicz K."/>
            <person name="Wedrychowicz H."/>
        </authorList>
    </citation>
    <scope>NUCLEOTIDE SEQUENCE [LARGE SCALE GENOMIC DNA]</scope>
    <source>
        <strain evidence="6 7">DSM 8605</strain>
    </source>
</reference>
<evidence type="ECO:0000256" key="1">
    <source>
        <dbReference type="ARBA" id="ARBA00010466"/>
    </source>
</evidence>
<dbReference type="GO" id="GO:0030246">
    <property type="term" value="F:carbohydrate binding"/>
    <property type="evidence" value="ECO:0007669"/>
    <property type="project" value="InterPro"/>
</dbReference>
<dbReference type="SUPFAM" id="SSF100950">
    <property type="entry name" value="NagB/RpiA/CoA transferase-like"/>
    <property type="match status" value="1"/>
</dbReference>
<dbReference type="Pfam" id="PF04198">
    <property type="entry name" value="Sugar-bind"/>
    <property type="match status" value="1"/>
</dbReference>
<dbReference type="STRING" id="1121316.SAMN02745207_03553"/>
<name>A0A1M5XCY1_9CLOT</name>
<comment type="similarity">
    <text evidence="1">Belongs to the SorC transcriptional regulatory family.</text>
</comment>
<evidence type="ECO:0000313" key="7">
    <source>
        <dbReference type="Proteomes" id="UP000184447"/>
    </source>
</evidence>
<keyword evidence="4" id="KW-0804">Transcription</keyword>
<dbReference type="AlphaFoldDB" id="A0A1M5XCY1"/>
<dbReference type="InterPro" id="IPR051054">
    <property type="entry name" value="SorC_transcr_regulators"/>
</dbReference>
<dbReference type="Gene3D" id="1.10.10.60">
    <property type="entry name" value="Homeodomain-like"/>
    <property type="match status" value="1"/>
</dbReference>
<dbReference type="GO" id="GO:0003677">
    <property type="term" value="F:DNA binding"/>
    <property type="evidence" value="ECO:0007669"/>
    <property type="project" value="UniProtKB-KW"/>
</dbReference>
<dbReference type="RefSeq" id="WP_073340152.1">
    <property type="nucleotide sequence ID" value="NZ_FQXM01000027.1"/>
</dbReference>
<evidence type="ECO:0000256" key="3">
    <source>
        <dbReference type="ARBA" id="ARBA00023125"/>
    </source>
</evidence>
<dbReference type="OrthoDB" id="58802at2"/>
<keyword evidence="7" id="KW-1185">Reference proteome</keyword>
<dbReference type="InterPro" id="IPR037171">
    <property type="entry name" value="NagB/RpiA_transferase-like"/>
</dbReference>
<gene>
    <name evidence="6" type="ORF">SAMN02745207_03553</name>
</gene>
<organism evidence="6 7">
    <name type="scientific">Clostridium grantii DSM 8605</name>
    <dbReference type="NCBI Taxonomy" id="1121316"/>
    <lineage>
        <taxon>Bacteria</taxon>
        <taxon>Bacillati</taxon>
        <taxon>Bacillota</taxon>
        <taxon>Clostridia</taxon>
        <taxon>Eubacteriales</taxon>
        <taxon>Clostridiaceae</taxon>
        <taxon>Clostridium</taxon>
    </lineage>
</organism>
<protein>
    <submittedName>
        <fullName evidence="6">DNA-binding transcriptional regulator LsrR, DeoR family</fullName>
    </submittedName>
</protein>
<proteinExistence type="inferred from homology"/>
<dbReference type="PANTHER" id="PTHR34294:SF1">
    <property type="entry name" value="TRANSCRIPTIONAL REGULATOR LSRR"/>
    <property type="match status" value="1"/>
</dbReference>
<evidence type="ECO:0000259" key="5">
    <source>
        <dbReference type="Pfam" id="PF04198"/>
    </source>
</evidence>
<keyword evidence="3 6" id="KW-0238">DNA-binding</keyword>
<evidence type="ECO:0000256" key="2">
    <source>
        <dbReference type="ARBA" id="ARBA00023015"/>
    </source>
</evidence>
<dbReference type="PANTHER" id="PTHR34294">
    <property type="entry name" value="TRANSCRIPTIONAL REGULATOR-RELATED"/>
    <property type="match status" value="1"/>
</dbReference>
<feature type="domain" description="Sugar-binding" evidence="5">
    <location>
        <begin position="62"/>
        <end position="323"/>
    </location>
</feature>
<dbReference type="InterPro" id="IPR007324">
    <property type="entry name" value="Sugar-bd_dom_put"/>
</dbReference>
<evidence type="ECO:0000313" key="6">
    <source>
        <dbReference type="EMBL" id="SHH97609.1"/>
    </source>
</evidence>
<dbReference type="Proteomes" id="UP000184447">
    <property type="component" value="Unassembled WGS sequence"/>
</dbReference>
<dbReference type="EMBL" id="FQXM01000027">
    <property type="protein sequence ID" value="SHH97609.1"/>
    <property type="molecule type" value="Genomic_DNA"/>
</dbReference>
<dbReference type="Gene3D" id="3.40.50.1360">
    <property type="match status" value="1"/>
</dbReference>
<sequence length="328" mass="36812">MDKEDKLSLLAEVASMYYEQDLTQSQIAQRTFTSRSRISRLLTLAKEKGIVEIKIHYPTDRVRHIETALKEKFGLKKAIVLKGGDRTYQEIVEGVGQLAANYLDEVISDDMILGISWGKAVYNTVKALKPEEKHKIEVVQIMGTAGTEDPVIDAPELIRTLANKYNGKFHTLYAPLYVEDDYVRNSLMNENTIKETLQLARKSDIILTGIGCFEPNVPNNLWQGYTLNNLWEGYLTKKERKTLKNQGIAGTISAHFYDVNGRILNEVMNNKIIGLDLDELDKIDTIIGVAGGFFKAEAILGAIRGKFINVLVTDEATALKVLEMADEI</sequence>
<evidence type="ECO:0000256" key="4">
    <source>
        <dbReference type="ARBA" id="ARBA00023163"/>
    </source>
</evidence>
<keyword evidence="2" id="KW-0805">Transcription regulation</keyword>